<dbReference type="RefSeq" id="WP_188950081.1">
    <property type="nucleotide sequence ID" value="NZ_BMIB01000001.1"/>
</dbReference>
<dbReference type="EMBL" id="BMIB01000001">
    <property type="protein sequence ID" value="GGH58038.1"/>
    <property type="molecule type" value="Genomic_DNA"/>
</dbReference>
<evidence type="ECO:0000313" key="3">
    <source>
        <dbReference type="Proteomes" id="UP000627292"/>
    </source>
</evidence>
<evidence type="ECO:0000313" key="2">
    <source>
        <dbReference type="EMBL" id="GGH58038.1"/>
    </source>
</evidence>
<dbReference type="Pfam" id="PF20029">
    <property type="entry name" value="DUF6436"/>
    <property type="match status" value="1"/>
</dbReference>
<gene>
    <name evidence="2" type="ORF">GCM10011379_03370</name>
</gene>
<dbReference type="Proteomes" id="UP000627292">
    <property type="component" value="Unassembled WGS sequence"/>
</dbReference>
<dbReference type="InterPro" id="IPR036249">
    <property type="entry name" value="Thioredoxin-like_sf"/>
</dbReference>
<keyword evidence="3" id="KW-1185">Reference proteome</keyword>
<reference evidence="2" key="2">
    <citation type="submission" date="2020-09" db="EMBL/GenBank/DDBJ databases">
        <authorList>
            <person name="Sun Q."/>
            <person name="Zhou Y."/>
        </authorList>
    </citation>
    <scope>NUCLEOTIDE SEQUENCE</scope>
    <source>
        <strain evidence="2">CGMCC 1.15290</strain>
    </source>
</reference>
<proteinExistence type="predicted"/>
<dbReference type="Gene3D" id="3.40.30.10">
    <property type="entry name" value="Glutaredoxin"/>
    <property type="match status" value="1"/>
</dbReference>
<organism evidence="2 3">
    <name type="scientific">Filimonas zeae</name>
    <dbReference type="NCBI Taxonomy" id="1737353"/>
    <lineage>
        <taxon>Bacteria</taxon>
        <taxon>Pseudomonadati</taxon>
        <taxon>Bacteroidota</taxon>
        <taxon>Chitinophagia</taxon>
        <taxon>Chitinophagales</taxon>
        <taxon>Chitinophagaceae</taxon>
        <taxon>Filimonas</taxon>
    </lineage>
</organism>
<accession>A0A917INT6</accession>
<protein>
    <recommendedName>
        <fullName evidence="1">DUF6436 domain-containing protein</fullName>
    </recommendedName>
</protein>
<reference evidence="2" key="1">
    <citation type="journal article" date="2014" name="Int. J. Syst. Evol. Microbiol.">
        <title>Complete genome sequence of Corynebacterium casei LMG S-19264T (=DSM 44701T), isolated from a smear-ripened cheese.</title>
        <authorList>
            <consortium name="US DOE Joint Genome Institute (JGI-PGF)"/>
            <person name="Walter F."/>
            <person name="Albersmeier A."/>
            <person name="Kalinowski J."/>
            <person name="Ruckert C."/>
        </authorList>
    </citation>
    <scope>NUCLEOTIDE SEQUENCE</scope>
    <source>
        <strain evidence="2">CGMCC 1.15290</strain>
    </source>
</reference>
<dbReference type="SUPFAM" id="SSF52833">
    <property type="entry name" value="Thioredoxin-like"/>
    <property type="match status" value="1"/>
</dbReference>
<sequence>MRKKLVIAWLLVLLCGVIALFWRNEWVYALPTPVPAGYKPVATGTPVVLPAAIAMNGNKPVLLHFFNPDCPCSRFNIPHFASLVNKYGKQASFAIVLMTSKKYTQEEIQQRFHVNVPVLTDTSLATACGVYATPQAVILNGYRQLHFRGNYNKSRYCTDIQTNYAEIALNALLHNTIVPVAPEATKAYGCQLPNSCKK</sequence>
<evidence type="ECO:0000259" key="1">
    <source>
        <dbReference type="Pfam" id="PF20029"/>
    </source>
</evidence>
<dbReference type="AlphaFoldDB" id="A0A917INT6"/>
<comment type="caution">
    <text evidence="2">The sequence shown here is derived from an EMBL/GenBank/DDBJ whole genome shotgun (WGS) entry which is preliminary data.</text>
</comment>
<name>A0A917INT6_9BACT</name>
<dbReference type="InterPro" id="IPR045494">
    <property type="entry name" value="DUF6436"/>
</dbReference>
<feature type="domain" description="DUF6436" evidence="1">
    <location>
        <begin position="55"/>
        <end position="190"/>
    </location>
</feature>